<dbReference type="SUPFAM" id="SSF88659">
    <property type="entry name" value="Sigma3 and sigma4 domains of RNA polymerase sigma factors"/>
    <property type="match status" value="1"/>
</dbReference>
<evidence type="ECO:0000256" key="1">
    <source>
        <dbReference type="ARBA" id="ARBA00010641"/>
    </source>
</evidence>
<keyword evidence="4" id="KW-0804">Transcription</keyword>
<dbReference type="GO" id="GO:0006352">
    <property type="term" value="P:DNA-templated transcription initiation"/>
    <property type="evidence" value="ECO:0007669"/>
    <property type="project" value="InterPro"/>
</dbReference>
<dbReference type="InterPro" id="IPR014284">
    <property type="entry name" value="RNA_pol_sigma-70_dom"/>
</dbReference>
<evidence type="ECO:0000259" key="5">
    <source>
        <dbReference type="Pfam" id="PF04542"/>
    </source>
</evidence>
<dbReference type="NCBIfam" id="TIGR02937">
    <property type="entry name" value="sigma70-ECF"/>
    <property type="match status" value="1"/>
</dbReference>
<keyword evidence="3" id="KW-0731">Sigma factor</keyword>
<proteinExistence type="inferred from homology"/>
<evidence type="ECO:0000256" key="3">
    <source>
        <dbReference type="ARBA" id="ARBA00023082"/>
    </source>
</evidence>
<dbReference type="CDD" id="cd06171">
    <property type="entry name" value="Sigma70_r4"/>
    <property type="match status" value="1"/>
</dbReference>
<dbReference type="Pfam" id="PF08281">
    <property type="entry name" value="Sigma70_r4_2"/>
    <property type="match status" value="1"/>
</dbReference>
<comment type="similarity">
    <text evidence="1">Belongs to the sigma-70 factor family. ECF subfamily.</text>
</comment>
<evidence type="ECO:0000256" key="2">
    <source>
        <dbReference type="ARBA" id="ARBA00023015"/>
    </source>
</evidence>
<dbReference type="InterPro" id="IPR007627">
    <property type="entry name" value="RNA_pol_sigma70_r2"/>
</dbReference>
<sequence length="208" mass="24383">MWHNDDTGAVSPIQWSRDRRLVRRMLAGDERALRRFMDEYFPRLYRYLVLRMRNRDDVEDLVQVTLTQAARKLETYRGEASLLTWLITIARHEMHRHLQREAAREDRTTTFLNDELLSAVVEALASESEASPEWQRRRQEVTQLVQLTLDQLPEHYATALELKYIEGFSSLEIGSRLGLSDAATQSLLARARRAFREICGEALHQAWE</sequence>
<accession>A0A5C9A6G2</accession>
<evidence type="ECO:0000259" key="6">
    <source>
        <dbReference type="Pfam" id="PF08281"/>
    </source>
</evidence>
<comment type="caution">
    <text evidence="7">The sequence shown here is derived from an EMBL/GenBank/DDBJ whole genome shotgun (WGS) entry which is preliminary data.</text>
</comment>
<dbReference type="Gene3D" id="1.10.1740.10">
    <property type="match status" value="1"/>
</dbReference>
<evidence type="ECO:0000313" key="7">
    <source>
        <dbReference type="EMBL" id="TXS95584.1"/>
    </source>
</evidence>
<dbReference type="InterPro" id="IPR039425">
    <property type="entry name" value="RNA_pol_sigma-70-like"/>
</dbReference>
<feature type="domain" description="RNA polymerase sigma-70 region 2" evidence="5">
    <location>
        <begin position="38"/>
        <end position="102"/>
    </location>
</feature>
<evidence type="ECO:0000313" key="8">
    <source>
        <dbReference type="Proteomes" id="UP000321039"/>
    </source>
</evidence>
<dbReference type="PANTHER" id="PTHR43133">
    <property type="entry name" value="RNA POLYMERASE ECF-TYPE SIGMA FACTO"/>
    <property type="match status" value="1"/>
</dbReference>
<dbReference type="InterPro" id="IPR013325">
    <property type="entry name" value="RNA_pol_sigma_r2"/>
</dbReference>
<dbReference type="InterPro" id="IPR013324">
    <property type="entry name" value="RNA_pol_sigma_r3/r4-like"/>
</dbReference>
<feature type="domain" description="RNA polymerase sigma factor 70 region 4 type 2" evidence="6">
    <location>
        <begin position="144"/>
        <end position="194"/>
    </location>
</feature>
<dbReference type="GO" id="GO:0016987">
    <property type="term" value="F:sigma factor activity"/>
    <property type="evidence" value="ECO:0007669"/>
    <property type="project" value="UniProtKB-KW"/>
</dbReference>
<dbReference type="PANTHER" id="PTHR43133:SF51">
    <property type="entry name" value="RNA POLYMERASE SIGMA FACTOR"/>
    <property type="match status" value="1"/>
</dbReference>
<gene>
    <name evidence="7" type="ORF">FV139_06805</name>
</gene>
<keyword evidence="2" id="KW-0805">Transcription regulation</keyword>
<protein>
    <submittedName>
        <fullName evidence="7">RNA polymerase sigma factor</fullName>
    </submittedName>
</protein>
<organism evidence="7 8">
    <name type="scientific">Parahaliea maris</name>
    <dbReference type="NCBI Taxonomy" id="2716870"/>
    <lineage>
        <taxon>Bacteria</taxon>
        <taxon>Pseudomonadati</taxon>
        <taxon>Pseudomonadota</taxon>
        <taxon>Gammaproteobacteria</taxon>
        <taxon>Cellvibrionales</taxon>
        <taxon>Halieaceae</taxon>
        <taxon>Parahaliea</taxon>
    </lineage>
</organism>
<name>A0A5C9A6G2_9GAMM</name>
<dbReference type="GO" id="GO:0003677">
    <property type="term" value="F:DNA binding"/>
    <property type="evidence" value="ECO:0007669"/>
    <property type="project" value="InterPro"/>
</dbReference>
<dbReference type="SUPFAM" id="SSF88946">
    <property type="entry name" value="Sigma2 domain of RNA polymerase sigma factors"/>
    <property type="match status" value="1"/>
</dbReference>
<reference evidence="7 8" key="1">
    <citation type="submission" date="2019-08" db="EMBL/GenBank/DDBJ databases">
        <title>Parahaliea maris sp. nov., isolated from the surface seawater.</title>
        <authorList>
            <person name="Liu Y."/>
        </authorList>
    </citation>
    <scope>NUCLEOTIDE SEQUENCE [LARGE SCALE GENOMIC DNA]</scope>
    <source>
        <strain evidence="7 8">HSLHS9</strain>
    </source>
</reference>
<keyword evidence="8" id="KW-1185">Reference proteome</keyword>
<dbReference type="Gene3D" id="1.10.10.10">
    <property type="entry name" value="Winged helix-like DNA-binding domain superfamily/Winged helix DNA-binding domain"/>
    <property type="match status" value="1"/>
</dbReference>
<dbReference type="EMBL" id="VRZA01000002">
    <property type="protein sequence ID" value="TXS95584.1"/>
    <property type="molecule type" value="Genomic_DNA"/>
</dbReference>
<dbReference type="Proteomes" id="UP000321039">
    <property type="component" value="Unassembled WGS sequence"/>
</dbReference>
<dbReference type="AlphaFoldDB" id="A0A5C9A6G2"/>
<dbReference type="InterPro" id="IPR013249">
    <property type="entry name" value="RNA_pol_sigma70_r4_t2"/>
</dbReference>
<dbReference type="InterPro" id="IPR036388">
    <property type="entry name" value="WH-like_DNA-bd_sf"/>
</dbReference>
<evidence type="ECO:0000256" key="4">
    <source>
        <dbReference type="ARBA" id="ARBA00023163"/>
    </source>
</evidence>
<dbReference type="Pfam" id="PF04542">
    <property type="entry name" value="Sigma70_r2"/>
    <property type="match status" value="1"/>
</dbReference>